<feature type="non-terminal residue" evidence="1">
    <location>
        <position position="262"/>
    </location>
</feature>
<feature type="non-terminal residue" evidence="1">
    <location>
        <position position="1"/>
    </location>
</feature>
<protein>
    <submittedName>
        <fullName evidence="1">OLC1v1036382C1</fullName>
    </submittedName>
</protein>
<dbReference type="Proteomes" id="UP001161247">
    <property type="component" value="Chromosome 3"/>
</dbReference>
<sequence>NISKTTSDHCPMLHKFDINIDSKPEIFHFQKMWLRRSDSKEVVKENIEQEAVRFFKDLLNDEVDSLHCETKQAGFLGNILHLLDANDGEALLRPIVMEEIKRAVFGLNEDSAPGVDGFGGYFYRSCWDIISKDLWIVCQEFMLGVPIPRSISSTLITLIPKKIMANGKVVHYGTPCGSKPVSHLAFADDVIIFSSGLKRSLEVLNGFFIDYENASGQKISRQKSTFMVSENCCARKVAQIQQILRIQKGASLFTYLGCRLYQ</sequence>
<proteinExistence type="predicted"/>
<keyword evidence="2" id="KW-1185">Reference proteome</keyword>
<reference evidence="1" key="1">
    <citation type="submission" date="2023-03" db="EMBL/GenBank/DDBJ databases">
        <authorList>
            <person name="Julca I."/>
        </authorList>
    </citation>
    <scope>NUCLEOTIDE SEQUENCE</scope>
</reference>
<evidence type="ECO:0000313" key="2">
    <source>
        <dbReference type="Proteomes" id="UP001161247"/>
    </source>
</evidence>
<name>A0AAV1CYF3_OLDCO</name>
<gene>
    <name evidence="1" type="ORF">OLC1_LOCUS9544</name>
</gene>
<accession>A0AAV1CYF3</accession>
<evidence type="ECO:0000313" key="1">
    <source>
        <dbReference type="EMBL" id="CAI9099542.1"/>
    </source>
</evidence>
<dbReference type="AlphaFoldDB" id="A0AAV1CYF3"/>
<organism evidence="1 2">
    <name type="scientific">Oldenlandia corymbosa var. corymbosa</name>
    <dbReference type="NCBI Taxonomy" id="529605"/>
    <lineage>
        <taxon>Eukaryota</taxon>
        <taxon>Viridiplantae</taxon>
        <taxon>Streptophyta</taxon>
        <taxon>Embryophyta</taxon>
        <taxon>Tracheophyta</taxon>
        <taxon>Spermatophyta</taxon>
        <taxon>Magnoliopsida</taxon>
        <taxon>eudicotyledons</taxon>
        <taxon>Gunneridae</taxon>
        <taxon>Pentapetalae</taxon>
        <taxon>asterids</taxon>
        <taxon>lamiids</taxon>
        <taxon>Gentianales</taxon>
        <taxon>Rubiaceae</taxon>
        <taxon>Rubioideae</taxon>
        <taxon>Spermacoceae</taxon>
        <taxon>Hedyotis-Oldenlandia complex</taxon>
        <taxon>Oldenlandia</taxon>
    </lineage>
</organism>
<dbReference type="EMBL" id="OX459120">
    <property type="protein sequence ID" value="CAI9099542.1"/>
    <property type="molecule type" value="Genomic_DNA"/>
</dbReference>